<evidence type="ECO:0000259" key="2">
    <source>
        <dbReference type="Pfam" id="PF13175"/>
    </source>
</evidence>
<name>A0A4R2I9G5_9GAMM</name>
<feature type="domain" description="Endonuclease GajA/Old nuclease/RecF-like AAA" evidence="2">
    <location>
        <begin position="1"/>
        <end position="65"/>
    </location>
</feature>
<keyword evidence="4" id="KW-0378">Hydrolase</keyword>
<dbReference type="GO" id="GO:0004519">
    <property type="term" value="F:endonuclease activity"/>
    <property type="evidence" value="ECO:0007669"/>
    <property type="project" value="UniProtKB-KW"/>
</dbReference>
<dbReference type="InterPro" id="IPR041685">
    <property type="entry name" value="AAA_GajA/Old/RecF-like"/>
</dbReference>
<gene>
    <name evidence="4" type="ORF">EV148_10417</name>
</gene>
<keyword evidence="4" id="KW-0255">Endonuclease</keyword>
<evidence type="ECO:0000256" key="1">
    <source>
        <dbReference type="SAM" id="MobiDB-lite"/>
    </source>
</evidence>
<dbReference type="SUPFAM" id="SSF52540">
    <property type="entry name" value="P-loop containing nucleoside triphosphate hydrolases"/>
    <property type="match status" value="1"/>
</dbReference>
<feature type="region of interest" description="Disordered" evidence="1">
    <location>
        <begin position="581"/>
        <end position="611"/>
    </location>
</feature>
<comment type="caution">
    <text evidence="4">The sequence shown here is derived from an EMBL/GenBank/DDBJ whole genome shotgun (WGS) entry which is preliminary data.</text>
</comment>
<evidence type="ECO:0000313" key="5">
    <source>
        <dbReference type="Proteomes" id="UP000294862"/>
    </source>
</evidence>
<keyword evidence="5" id="KW-1185">Reference proteome</keyword>
<evidence type="ECO:0000313" key="4">
    <source>
        <dbReference type="EMBL" id="TCO40656.1"/>
    </source>
</evidence>
<dbReference type="InterPro" id="IPR027417">
    <property type="entry name" value="P-loop_NTPase"/>
</dbReference>
<dbReference type="Gene3D" id="3.40.50.300">
    <property type="entry name" value="P-loop containing nucleotide triphosphate hydrolases"/>
    <property type="match status" value="1"/>
</dbReference>
<dbReference type="AlphaFoldDB" id="A0A4R2I9G5"/>
<dbReference type="RefSeq" id="WP_131996738.1">
    <property type="nucleotide sequence ID" value="NZ_SLWQ01000004.1"/>
</dbReference>
<dbReference type="PANTHER" id="PTHR43581:SF4">
    <property type="entry name" value="ATP_GTP PHOSPHATASE"/>
    <property type="match status" value="1"/>
</dbReference>
<dbReference type="Proteomes" id="UP000294862">
    <property type="component" value="Unassembled WGS sequence"/>
</dbReference>
<feature type="domain" description="OLD protein-like TOPRIM" evidence="3">
    <location>
        <begin position="400"/>
        <end position="466"/>
    </location>
</feature>
<dbReference type="PANTHER" id="PTHR43581">
    <property type="entry name" value="ATP/GTP PHOSPHATASE"/>
    <property type="match status" value="1"/>
</dbReference>
<reference evidence="4 5" key="1">
    <citation type="journal article" date="2015" name="Stand. Genomic Sci.">
        <title>Genomic Encyclopedia of Bacterial and Archaeal Type Strains, Phase III: the genomes of soil and plant-associated and newly described type strains.</title>
        <authorList>
            <person name="Whitman W.B."/>
            <person name="Woyke T."/>
            <person name="Klenk H.P."/>
            <person name="Zhou Y."/>
            <person name="Lilburn T.G."/>
            <person name="Beck B.J."/>
            <person name="De Vos P."/>
            <person name="Vandamme P."/>
            <person name="Eisen J.A."/>
            <person name="Garrity G."/>
            <person name="Hugenholtz P."/>
            <person name="Kyrpides N.C."/>
        </authorList>
    </citation>
    <scope>NUCLEOTIDE SEQUENCE [LARGE SCALE GENOMIC DNA]</scope>
    <source>
        <strain evidence="4 5">A3</strain>
    </source>
</reference>
<keyword evidence="4" id="KW-0540">Nuclease</keyword>
<dbReference type="EMBL" id="SLWQ01000004">
    <property type="protein sequence ID" value="TCO40656.1"/>
    <property type="molecule type" value="Genomic_DNA"/>
</dbReference>
<dbReference type="InterPro" id="IPR034139">
    <property type="entry name" value="TOPRIM_OLD"/>
</dbReference>
<accession>A0A4R2I9G5</accession>
<organism evidence="4 5">
    <name type="scientific">Dokdonella fugitiva</name>
    <dbReference type="NCBI Taxonomy" id="328517"/>
    <lineage>
        <taxon>Bacteria</taxon>
        <taxon>Pseudomonadati</taxon>
        <taxon>Pseudomonadota</taxon>
        <taxon>Gammaproteobacteria</taxon>
        <taxon>Lysobacterales</taxon>
        <taxon>Rhodanobacteraceae</taxon>
        <taxon>Dokdonella</taxon>
    </lineage>
</organism>
<feature type="domain" description="Endonuclease GajA/Old nuclease/RecF-like AAA" evidence="2">
    <location>
        <begin position="231"/>
        <end position="350"/>
    </location>
</feature>
<sequence length="611" mass="67578">MRVSRLQIENFRGIKKTELHFSGHTLLIGGNNVGKSTICEALDLVLGPDRLNRTPPVEEFDFRNAGYLNEDGETPVPIRIEAVLVDLTDDIKKLCAANLEFWHKADKRVLGEGEIGNADDPNVELCLRLITVAQYDIEEDQFFAKTIYGRSDDDDAADPRSIPTKVKRAIGFLYLRTIRTGSRALSLERGTLLDNILRMKEARKGMWESIRRRLSALDPPIDADATELGPILDEIEARLSEYIAPGGEGRSTRLFVSQLTREHLRKTIAFFLTMGRGEEAVPFQQAGSGTLNTLLLALLTFIADLKKDNVIFAMEEPEIALPPHTQRRIANYLLEETSQCFVTSHSPYVIERFEPDGILKLNRDEQGTLTGTAIKLPAGMKAKNYRQNFRRAIAEAMLGQGVIVGEGITEQDALLVAAQKMEDNDPALFPLDVAGLCVINADGDGNLEKLGAFFKEIGTPAFAFFDRKKRTDAEVTALQGSYVVAKEIQQKGAEVLMAEEAPLDRQWQYLEALRAEDTDGRFGIPAARPADDELRKLTTSTLKGLKGEGGAAKLLQLCAVAELPKTITDFLADIYQRYPKPRRKEVPAPQADANAEAAGNNQAAAEDPEEL</sequence>
<dbReference type="Pfam" id="PF13175">
    <property type="entry name" value="AAA_15"/>
    <property type="match status" value="2"/>
</dbReference>
<proteinExistence type="predicted"/>
<protein>
    <submittedName>
        <fullName evidence="4">Putative ATP-dependent endonuclease of OLD family</fullName>
    </submittedName>
</protein>
<evidence type="ECO:0000259" key="3">
    <source>
        <dbReference type="Pfam" id="PF20469"/>
    </source>
</evidence>
<feature type="compositionally biased region" description="Low complexity" evidence="1">
    <location>
        <begin position="587"/>
        <end position="605"/>
    </location>
</feature>
<dbReference type="InterPro" id="IPR051396">
    <property type="entry name" value="Bact_Antivir_Def_Nuclease"/>
</dbReference>
<dbReference type="OrthoDB" id="3322489at2"/>
<dbReference type="Pfam" id="PF20469">
    <property type="entry name" value="OLD-like_TOPRIM"/>
    <property type="match status" value="1"/>
</dbReference>